<accession>A0A0C3S2N7</accession>
<feature type="repeat" description="WD" evidence="3">
    <location>
        <begin position="835"/>
        <end position="876"/>
    </location>
</feature>
<dbReference type="EMBL" id="KN840594">
    <property type="protein sequence ID" value="KIP03922.1"/>
    <property type="molecule type" value="Genomic_DNA"/>
</dbReference>
<feature type="repeat" description="WD" evidence="3">
    <location>
        <begin position="877"/>
        <end position="918"/>
    </location>
</feature>
<gene>
    <name evidence="5" type="ORF">PHLGIDRAFT_43489</name>
</gene>
<evidence type="ECO:0000256" key="3">
    <source>
        <dbReference type="PROSITE-ProRule" id="PRU00221"/>
    </source>
</evidence>
<dbReference type="PANTHER" id="PTHR44129">
    <property type="entry name" value="WD REPEAT-CONTAINING PROTEIN POP1"/>
    <property type="match status" value="1"/>
</dbReference>
<dbReference type="InterPro" id="IPR015943">
    <property type="entry name" value="WD40/YVTN_repeat-like_dom_sf"/>
</dbReference>
<dbReference type="OrthoDB" id="2804352at2759"/>
<organism evidence="5 6">
    <name type="scientific">Phlebiopsis gigantea (strain 11061_1 CR5-6)</name>
    <name type="common">White-rot fungus</name>
    <name type="synonym">Peniophora gigantea</name>
    <dbReference type="NCBI Taxonomy" id="745531"/>
    <lineage>
        <taxon>Eukaryota</taxon>
        <taxon>Fungi</taxon>
        <taxon>Dikarya</taxon>
        <taxon>Basidiomycota</taxon>
        <taxon>Agaricomycotina</taxon>
        <taxon>Agaricomycetes</taxon>
        <taxon>Polyporales</taxon>
        <taxon>Phanerochaetaceae</taxon>
        <taxon>Phlebiopsis</taxon>
    </lineage>
</organism>
<dbReference type="InterPro" id="IPR020472">
    <property type="entry name" value="WD40_PAC1"/>
</dbReference>
<dbReference type="CDD" id="cd00200">
    <property type="entry name" value="WD40"/>
    <property type="match status" value="1"/>
</dbReference>
<keyword evidence="1 3" id="KW-0853">WD repeat</keyword>
<dbReference type="PROSITE" id="PS50294">
    <property type="entry name" value="WD_REPEATS_REGION"/>
    <property type="match status" value="8"/>
</dbReference>
<keyword evidence="6" id="KW-1185">Reference proteome</keyword>
<reference evidence="5 6" key="1">
    <citation type="journal article" date="2014" name="PLoS Genet.">
        <title>Analysis of the Phlebiopsis gigantea genome, transcriptome and secretome provides insight into its pioneer colonization strategies of wood.</title>
        <authorList>
            <person name="Hori C."/>
            <person name="Ishida T."/>
            <person name="Igarashi K."/>
            <person name="Samejima M."/>
            <person name="Suzuki H."/>
            <person name="Master E."/>
            <person name="Ferreira P."/>
            <person name="Ruiz-Duenas F.J."/>
            <person name="Held B."/>
            <person name="Canessa P."/>
            <person name="Larrondo L.F."/>
            <person name="Schmoll M."/>
            <person name="Druzhinina I.S."/>
            <person name="Kubicek C.P."/>
            <person name="Gaskell J.A."/>
            <person name="Kersten P."/>
            <person name="St John F."/>
            <person name="Glasner J."/>
            <person name="Sabat G."/>
            <person name="Splinter BonDurant S."/>
            <person name="Syed K."/>
            <person name="Yadav J."/>
            <person name="Mgbeahuruike A.C."/>
            <person name="Kovalchuk A."/>
            <person name="Asiegbu F.O."/>
            <person name="Lackner G."/>
            <person name="Hoffmeister D."/>
            <person name="Rencoret J."/>
            <person name="Gutierrez A."/>
            <person name="Sun H."/>
            <person name="Lindquist E."/>
            <person name="Barry K."/>
            <person name="Riley R."/>
            <person name="Grigoriev I.V."/>
            <person name="Henrissat B."/>
            <person name="Kues U."/>
            <person name="Berka R.M."/>
            <person name="Martinez A.T."/>
            <person name="Covert S.F."/>
            <person name="Blanchette R.A."/>
            <person name="Cullen D."/>
        </authorList>
    </citation>
    <scope>NUCLEOTIDE SEQUENCE [LARGE SCALE GENOMIC DNA]</scope>
    <source>
        <strain evidence="5 6">11061_1 CR5-6</strain>
    </source>
</reference>
<dbReference type="InterPro" id="IPR001680">
    <property type="entry name" value="WD40_rpt"/>
</dbReference>
<feature type="repeat" description="WD" evidence="3">
    <location>
        <begin position="919"/>
        <end position="957"/>
    </location>
</feature>
<keyword evidence="2" id="KW-0677">Repeat</keyword>
<feature type="repeat" description="WD" evidence="3">
    <location>
        <begin position="664"/>
        <end position="705"/>
    </location>
</feature>
<feature type="repeat" description="WD" evidence="3">
    <location>
        <begin position="577"/>
        <end position="618"/>
    </location>
</feature>
<evidence type="ECO:0000313" key="6">
    <source>
        <dbReference type="Proteomes" id="UP000053257"/>
    </source>
</evidence>
<feature type="non-terminal residue" evidence="5">
    <location>
        <position position="1"/>
    </location>
</feature>
<dbReference type="PROSITE" id="PS50082">
    <property type="entry name" value="WD_REPEATS_2"/>
    <property type="match status" value="9"/>
</dbReference>
<dbReference type="AlphaFoldDB" id="A0A0C3S2N7"/>
<feature type="repeat" description="WD" evidence="3">
    <location>
        <begin position="792"/>
        <end position="825"/>
    </location>
</feature>
<dbReference type="InterPro" id="IPR036322">
    <property type="entry name" value="WD40_repeat_dom_sf"/>
</dbReference>
<dbReference type="SUPFAM" id="SSF52540">
    <property type="entry name" value="P-loop containing nucleoside triphosphate hydrolases"/>
    <property type="match status" value="1"/>
</dbReference>
<feature type="repeat" description="WD" evidence="3">
    <location>
        <begin position="622"/>
        <end position="663"/>
    </location>
</feature>
<protein>
    <recommendedName>
        <fullName evidence="4">Nephrocystin 3-like N-terminal domain-containing protein</fullName>
    </recommendedName>
</protein>
<dbReference type="Pfam" id="PF00400">
    <property type="entry name" value="WD40"/>
    <property type="match status" value="9"/>
</dbReference>
<dbReference type="SUPFAM" id="SSF50978">
    <property type="entry name" value="WD40 repeat-like"/>
    <property type="match status" value="1"/>
</dbReference>
<feature type="repeat" description="WD" evidence="3">
    <location>
        <begin position="748"/>
        <end position="791"/>
    </location>
</feature>
<name>A0A0C3S2N7_PHLG1</name>
<sequence>ASYRAAHNWSKSHYLAGTRAVILDELEKWARADDPYLSSFSVYILSGTAGTGKSTIAYEVAKRLEEEKLLGASFFFVRGVEKLSTIRFLLPTLALQLARNRPELYRPIVEAARAHLGLGHRQQLEFQLDDLIIKPLKCLSPEHSPLVIIIDAVDECTESAQDEVAHLLFLLMKGIRRMTFRRIRVLITTRPELHIENALSAYEFRDIAKPFKLQDVPRGEVNADITQYLEDGFIHYQYKEQLISKRPNAIEELTKKADGLFIYASTARDFVFKNADHPDDVVRNIDRLVTDETEIPLVRSVEGRLDRLYLAVLDKAFPEYVLERPNFKELIQSVLGSIAILQDQISPRTLQNLVGIPVTEARDVLSRLASVIVSSDDQDVAIRPIHASFPQFLVNNARCTNTLYFVDPSTHHPKLALLCLALLTKPRALRGKASSSIPAHVQYACAHWATHLDYAPVTPELLAPLREFLTRRLLTWFEALGTMKRLDIAAPALFRVRTWLQVSTSYIITTLAYDGYRFILEYYVPIEADLEQIYRSALPAMPACMLQELYSSDRDQQSALRLSTERDSHWGHCLRAMEGHTGRVASVKYSPDGQFIVSGAWDNTVRTWRADSGTALNVFRGHEDSRGNVFAVAYSPDGKKIVSGSYNRSLHVWSATTGERLIKREGNYSCINSVAFSRDGDFAVTASSDNIVRIWDAHTGDMIHALRGHRDQAKDAAFYPDGKRVASGASDQTVRIWNAESGSCLKVLEGHSGRVFAIAVSPKGAVIASGSGDSDPTIRLWEAESGQLLNVLRDHNSWVESLCFSPDGRTLASASDDHMVRIWDVADHGSSARQTIGHEFAITCLVFSFDGTLVATGSDDKSVAVWETSSGRQLHLLKKHTKRVQAVAFSPDRQKLASAGWDNDIFIWNVDTGELWKRLRGHSKGVEALTYSPDGRWLASGANNLDPTVRVWRADDG</sequence>
<feature type="non-terminal residue" evidence="5">
    <location>
        <position position="957"/>
    </location>
</feature>
<dbReference type="InterPro" id="IPR050349">
    <property type="entry name" value="WD_LIS1/nudF_dynein_reg"/>
</dbReference>
<dbReference type="InterPro" id="IPR019775">
    <property type="entry name" value="WD40_repeat_CS"/>
</dbReference>
<dbReference type="InterPro" id="IPR056884">
    <property type="entry name" value="NPHP3-like_N"/>
</dbReference>
<feature type="repeat" description="WD" evidence="3">
    <location>
        <begin position="706"/>
        <end position="747"/>
    </location>
</feature>
<dbReference type="Gene3D" id="2.130.10.10">
    <property type="entry name" value="YVTN repeat-like/Quinoprotein amine dehydrogenase"/>
    <property type="match status" value="4"/>
</dbReference>
<proteinExistence type="predicted"/>
<dbReference type="Pfam" id="PF24883">
    <property type="entry name" value="NPHP3_N"/>
    <property type="match status" value="1"/>
</dbReference>
<dbReference type="CDD" id="cd00009">
    <property type="entry name" value="AAA"/>
    <property type="match status" value="1"/>
</dbReference>
<dbReference type="Gene3D" id="3.40.50.300">
    <property type="entry name" value="P-loop containing nucleotide triphosphate hydrolases"/>
    <property type="match status" value="1"/>
</dbReference>
<dbReference type="Proteomes" id="UP000053257">
    <property type="component" value="Unassembled WGS sequence"/>
</dbReference>
<dbReference type="PROSITE" id="PS00678">
    <property type="entry name" value="WD_REPEATS_1"/>
    <property type="match status" value="6"/>
</dbReference>
<dbReference type="HOGENOM" id="CLU_000288_6_16_1"/>
<dbReference type="InterPro" id="IPR027417">
    <property type="entry name" value="P-loop_NTPase"/>
</dbReference>
<dbReference type="STRING" id="745531.A0A0C3S2N7"/>
<dbReference type="PRINTS" id="PR00320">
    <property type="entry name" value="GPROTEINBRPT"/>
</dbReference>
<evidence type="ECO:0000256" key="2">
    <source>
        <dbReference type="ARBA" id="ARBA00022737"/>
    </source>
</evidence>
<evidence type="ECO:0000313" key="5">
    <source>
        <dbReference type="EMBL" id="KIP03922.1"/>
    </source>
</evidence>
<feature type="domain" description="Nephrocystin 3-like N-terminal" evidence="4">
    <location>
        <begin position="26"/>
        <end position="190"/>
    </location>
</feature>
<evidence type="ECO:0000259" key="4">
    <source>
        <dbReference type="Pfam" id="PF24883"/>
    </source>
</evidence>
<evidence type="ECO:0000256" key="1">
    <source>
        <dbReference type="ARBA" id="ARBA00022574"/>
    </source>
</evidence>
<dbReference type="SMART" id="SM00320">
    <property type="entry name" value="WD40"/>
    <property type="match status" value="9"/>
</dbReference>